<keyword evidence="20" id="KW-1185">Reference proteome</keyword>
<evidence type="ECO:0000256" key="12">
    <source>
        <dbReference type="ARBA" id="ARBA00023172"/>
    </source>
</evidence>
<feature type="domain" description="RING-type" evidence="18">
    <location>
        <begin position="171"/>
        <end position="215"/>
    </location>
</feature>
<comment type="caution">
    <text evidence="19">The sequence shown here is derived from an EMBL/GenBank/DDBJ whole genome shotgun (WGS) entry which is preliminary data.</text>
</comment>
<evidence type="ECO:0000256" key="6">
    <source>
        <dbReference type="ARBA" id="ARBA00022679"/>
    </source>
</evidence>
<reference evidence="19" key="1">
    <citation type="journal article" date="2023" name="Insect Mol. Biol.">
        <title>Genome sequencing provides insights into the evolution of gene families encoding plant cell wall-degrading enzymes in longhorned beetles.</title>
        <authorList>
            <person name="Shin N.R."/>
            <person name="Okamura Y."/>
            <person name="Kirsch R."/>
            <person name="Pauchet Y."/>
        </authorList>
    </citation>
    <scope>NUCLEOTIDE SEQUENCE</scope>
    <source>
        <strain evidence="19">RBIC_L_NR</strain>
    </source>
</reference>
<comment type="similarity">
    <text evidence="3 16">Belongs to the NSE1 family.</text>
</comment>
<dbReference type="GO" id="GO:0061630">
    <property type="term" value="F:ubiquitin protein ligase activity"/>
    <property type="evidence" value="ECO:0007669"/>
    <property type="project" value="UniProtKB-EC"/>
</dbReference>
<protein>
    <recommendedName>
        <fullName evidence="5 16">Non-structural maintenance of chromosomes element 1 homolog</fullName>
        <ecNumber evidence="4 16">2.3.2.27</ecNumber>
    </recommendedName>
</protein>
<accession>A0AAV8WWR1</accession>
<evidence type="ECO:0000256" key="10">
    <source>
        <dbReference type="ARBA" id="ARBA00022786"/>
    </source>
</evidence>
<evidence type="ECO:0000256" key="13">
    <source>
        <dbReference type="ARBA" id="ARBA00023204"/>
    </source>
</evidence>
<evidence type="ECO:0000256" key="4">
    <source>
        <dbReference type="ARBA" id="ARBA00012483"/>
    </source>
</evidence>
<dbReference type="Proteomes" id="UP001162156">
    <property type="component" value="Unassembled WGS sequence"/>
</dbReference>
<keyword evidence="13 16" id="KW-0234">DNA repair</keyword>
<evidence type="ECO:0000256" key="15">
    <source>
        <dbReference type="PROSITE-ProRule" id="PRU00175"/>
    </source>
</evidence>
<evidence type="ECO:0000256" key="16">
    <source>
        <dbReference type="RuleBase" id="RU368018"/>
    </source>
</evidence>
<keyword evidence="8 16" id="KW-0227">DNA damage</keyword>
<dbReference type="InterPro" id="IPR011513">
    <property type="entry name" value="Nse1"/>
</dbReference>
<evidence type="ECO:0000256" key="1">
    <source>
        <dbReference type="ARBA" id="ARBA00000900"/>
    </source>
</evidence>
<dbReference type="EC" id="2.3.2.27" evidence="4 16"/>
<keyword evidence="10 16" id="KW-0833">Ubl conjugation pathway</keyword>
<dbReference type="Gene3D" id="3.90.1150.220">
    <property type="match status" value="1"/>
</dbReference>
<evidence type="ECO:0000256" key="9">
    <source>
        <dbReference type="ARBA" id="ARBA00022771"/>
    </source>
</evidence>
<dbReference type="GO" id="GO:0030915">
    <property type="term" value="C:Smc5-Smc6 complex"/>
    <property type="evidence" value="ECO:0007669"/>
    <property type="project" value="UniProtKB-UniRule"/>
</dbReference>
<dbReference type="EMBL" id="JANEYF010004462">
    <property type="protein sequence ID" value="KAJ8931119.1"/>
    <property type="molecule type" value="Genomic_DNA"/>
</dbReference>
<evidence type="ECO:0000256" key="5">
    <source>
        <dbReference type="ARBA" id="ARBA00019422"/>
    </source>
</evidence>
<dbReference type="InterPro" id="IPR013083">
    <property type="entry name" value="Znf_RING/FYVE/PHD"/>
</dbReference>
<dbReference type="GO" id="GO:0008270">
    <property type="term" value="F:zinc ion binding"/>
    <property type="evidence" value="ECO:0007669"/>
    <property type="project" value="UniProtKB-KW"/>
</dbReference>
<evidence type="ECO:0000256" key="8">
    <source>
        <dbReference type="ARBA" id="ARBA00022763"/>
    </source>
</evidence>
<evidence type="ECO:0000256" key="2">
    <source>
        <dbReference type="ARBA" id="ARBA00004123"/>
    </source>
</evidence>
<dbReference type="Gene3D" id="3.30.40.10">
    <property type="entry name" value="Zinc/RING finger domain, C3HC4 (zinc finger)"/>
    <property type="match status" value="1"/>
</dbReference>
<comment type="subunit">
    <text evidence="16">Component of the Smc5-Smc6 complex.</text>
</comment>
<dbReference type="Pfam" id="PF07574">
    <property type="entry name" value="SMC_Nse1"/>
    <property type="match status" value="1"/>
</dbReference>
<sequence>MQIYHRYFIQYMLKNGVTTVDNAFNFCKHISKEKIENMTHFKTLVIEVNREISKQFYRIVFNTCEVTNQDLIVWLSTKDDDISKHQIAYSALELEYFNAILQQILGSDEHQITFIVCINITSTLTSNYSRDNGQKILNKWLKGGYYIKHGEFIYLGPRTILEFASYLRSHCPDCICNLCSELVFTGTQCSHCYKKLHSYCLAKYLLNQSICPCCKNIWMELNEETYTNAYLGTELGSNQNMDTDDIDTDEMTSASTSYGPERSSSLVKRSGRRNTRNEDSQPNHDLNEPGPSGRKCQK</sequence>
<dbReference type="PROSITE" id="PS50089">
    <property type="entry name" value="ZF_RING_2"/>
    <property type="match status" value="1"/>
</dbReference>
<dbReference type="GO" id="GO:0005634">
    <property type="term" value="C:nucleus"/>
    <property type="evidence" value="ECO:0007669"/>
    <property type="project" value="UniProtKB-SubCell"/>
</dbReference>
<keyword evidence="14 16" id="KW-0539">Nucleus</keyword>
<evidence type="ECO:0000313" key="20">
    <source>
        <dbReference type="Proteomes" id="UP001162156"/>
    </source>
</evidence>
<dbReference type="SUPFAM" id="SSF57850">
    <property type="entry name" value="RING/U-box"/>
    <property type="match status" value="1"/>
</dbReference>
<keyword evidence="9 15" id="KW-0863">Zinc-finger</keyword>
<evidence type="ECO:0000256" key="11">
    <source>
        <dbReference type="ARBA" id="ARBA00022833"/>
    </source>
</evidence>
<dbReference type="InterPro" id="IPR001841">
    <property type="entry name" value="Znf_RING"/>
</dbReference>
<dbReference type="AlphaFoldDB" id="A0AAV8WWR1"/>
<dbReference type="GO" id="GO:0000724">
    <property type="term" value="P:double-strand break repair via homologous recombination"/>
    <property type="evidence" value="ECO:0007669"/>
    <property type="project" value="TreeGrafter"/>
</dbReference>
<keyword evidence="11 16" id="KW-0862">Zinc</keyword>
<proteinExistence type="inferred from homology"/>
<evidence type="ECO:0000256" key="14">
    <source>
        <dbReference type="ARBA" id="ARBA00023242"/>
    </source>
</evidence>
<evidence type="ECO:0000259" key="18">
    <source>
        <dbReference type="PROSITE" id="PS50089"/>
    </source>
</evidence>
<evidence type="ECO:0000256" key="17">
    <source>
        <dbReference type="SAM" id="MobiDB-lite"/>
    </source>
</evidence>
<keyword evidence="6 16" id="KW-0808">Transferase</keyword>
<keyword evidence="7 16" id="KW-0479">Metal-binding</keyword>
<name>A0AAV8WWR1_9CUCU</name>
<organism evidence="19 20">
    <name type="scientific">Rhamnusium bicolor</name>
    <dbReference type="NCBI Taxonomy" id="1586634"/>
    <lineage>
        <taxon>Eukaryota</taxon>
        <taxon>Metazoa</taxon>
        <taxon>Ecdysozoa</taxon>
        <taxon>Arthropoda</taxon>
        <taxon>Hexapoda</taxon>
        <taxon>Insecta</taxon>
        <taxon>Pterygota</taxon>
        <taxon>Neoptera</taxon>
        <taxon>Endopterygota</taxon>
        <taxon>Coleoptera</taxon>
        <taxon>Polyphaga</taxon>
        <taxon>Cucujiformia</taxon>
        <taxon>Chrysomeloidea</taxon>
        <taxon>Cerambycidae</taxon>
        <taxon>Lepturinae</taxon>
        <taxon>Rhagiini</taxon>
        <taxon>Rhamnusium</taxon>
    </lineage>
</organism>
<feature type="compositionally biased region" description="Polar residues" evidence="17">
    <location>
        <begin position="251"/>
        <end position="267"/>
    </location>
</feature>
<evidence type="ECO:0000313" key="19">
    <source>
        <dbReference type="EMBL" id="KAJ8931119.1"/>
    </source>
</evidence>
<dbReference type="Gene3D" id="1.10.10.10">
    <property type="entry name" value="Winged helix-like DNA-binding domain superfamily/Winged helix DNA-binding domain"/>
    <property type="match status" value="1"/>
</dbReference>
<comment type="catalytic activity">
    <reaction evidence="1 16">
        <text>S-ubiquitinyl-[E2 ubiquitin-conjugating enzyme]-L-cysteine + [acceptor protein]-L-lysine = [E2 ubiquitin-conjugating enzyme]-L-cysteine + N(6)-ubiquitinyl-[acceptor protein]-L-lysine.</text>
        <dbReference type="EC" id="2.3.2.27"/>
    </reaction>
</comment>
<dbReference type="PANTHER" id="PTHR20973:SF0">
    <property type="entry name" value="NON-STRUCTURAL MAINTENANCE OF CHROMOSOMES ELEMENT 1 HOMOLOG"/>
    <property type="match status" value="1"/>
</dbReference>
<dbReference type="InterPro" id="IPR014857">
    <property type="entry name" value="Nse1_RING_C4HC3-type"/>
</dbReference>
<keyword evidence="12 16" id="KW-0233">DNA recombination</keyword>
<feature type="region of interest" description="Disordered" evidence="17">
    <location>
        <begin position="240"/>
        <end position="298"/>
    </location>
</feature>
<dbReference type="Pfam" id="PF08746">
    <property type="entry name" value="zf-RING-like"/>
    <property type="match status" value="1"/>
</dbReference>
<comment type="subcellular location">
    <subcellularLocation>
        <location evidence="2 16">Nucleus</location>
    </subcellularLocation>
</comment>
<gene>
    <name evidence="19" type="ORF">NQ314_016000</name>
</gene>
<evidence type="ECO:0000256" key="7">
    <source>
        <dbReference type="ARBA" id="ARBA00022723"/>
    </source>
</evidence>
<evidence type="ECO:0000256" key="3">
    <source>
        <dbReference type="ARBA" id="ARBA00010258"/>
    </source>
</evidence>
<dbReference type="PANTHER" id="PTHR20973">
    <property type="entry name" value="NON-SMC ELEMENT 1-RELATED"/>
    <property type="match status" value="1"/>
</dbReference>
<dbReference type="InterPro" id="IPR036388">
    <property type="entry name" value="WH-like_DNA-bd_sf"/>
</dbReference>
<feature type="compositionally biased region" description="Basic and acidic residues" evidence="17">
    <location>
        <begin position="275"/>
        <end position="287"/>
    </location>
</feature>